<dbReference type="Proteomes" id="UP000254000">
    <property type="component" value="Unassembled WGS sequence"/>
</dbReference>
<dbReference type="Gene3D" id="1.20.1630.10">
    <property type="entry name" value="Formate dehydrogenase/DMSO reductase domain"/>
    <property type="match status" value="1"/>
</dbReference>
<dbReference type="EMBL" id="PPTS01000001">
    <property type="protein sequence ID" value="RDB67091.1"/>
    <property type="molecule type" value="Genomic_DNA"/>
</dbReference>
<proteinExistence type="inferred from homology"/>
<evidence type="ECO:0000256" key="2">
    <source>
        <dbReference type="ARBA" id="ARBA00008929"/>
    </source>
</evidence>
<dbReference type="Pfam" id="PF03916">
    <property type="entry name" value="NrfD"/>
    <property type="match status" value="1"/>
</dbReference>
<feature type="transmembrane region" description="Helical" evidence="7">
    <location>
        <begin position="78"/>
        <end position="104"/>
    </location>
</feature>
<dbReference type="OrthoDB" id="9778963at2"/>
<evidence type="ECO:0000256" key="7">
    <source>
        <dbReference type="SAM" id="Phobius"/>
    </source>
</evidence>
<comment type="caution">
    <text evidence="8">The sequence shown here is derived from an EMBL/GenBank/DDBJ whole genome shotgun (WGS) entry which is preliminary data.</text>
</comment>
<feature type="transmembrane region" description="Helical" evidence="7">
    <location>
        <begin position="257"/>
        <end position="287"/>
    </location>
</feature>
<evidence type="ECO:0000313" key="9">
    <source>
        <dbReference type="Proteomes" id="UP000254000"/>
    </source>
</evidence>
<dbReference type="PANTHER" id="PTHR34856:SF2">
    <property type="entry name" value="PROTEIN NRFD"/>
    <property type="match status" value="1"/>
</dbReference>
<feature type="transmembrane region" description="Helical" evidence="7">
    <location>
        <begin position="39"/>
        <end position="58"/>
    </location>
</feature>
<dbReference type="GeneID" id="78358333"/>
<evidence type="ECO:0000256" key="3">
    <source>
        <dbReference type="ARBA" id="ARBA00022475"/>
    </source>
</evidence>
<keyword evidence="5 7" id="KW-1133">Transmembrane helix</keyword>
<evidence type="ECO:0000256" key="4">
    <source>
        <dbReference type="ARBA" id="ARBA00022692"/>
    </source>
</evidence>
<evidence type="ECO:0000256" key="1">
    <source>
        <dbReference type="ARBA" id="ARBA00004651"/>
    </source>
</evidence>
<feature type="transmembrane region" description="Helical" evidence="7">
    <location>
        <begin position="143"/>
        <end position="164"/>
    </location>
</feature>
<evidence type="ECO:0000313" key="8">
    <source>
        <dbReference type="EMBL" id="RDB67091.1"/>
    </source>
</evidence>
<keyword evidence="9" id="KW-1185">Reference proteome</keyword>
<name>A0A369M5S0_9ACTN</name>
<dbReference type="RefSeq" id="WP_114568132.1">
    <property type="nucleotide sequence ID" value="NZ_CABMMS010000001.1"/>
</dbReference>
<comment type="subcellular location">
    <subcellularLocation>
        <location evidence="1">Cell membrane</location>
        <topology evidence="1">Multi-pass membrane protein</topology>
    </subcellularLocation>
</comment>
<dbReference type="InterPro" id="IPR005614">
    <property type="entry name" value="NrfD-like"/>
</dbReference>
<evidence type="ECO:0000256" key="5">
    <source>
        <dbReference type="ARBA" id="ARBA00022989"/>
    </source>
</evidence>
<comment type="similarity">
    <text evidence="2">Belongs to the NrfD family.</text>
</comment>
<dbReference type="GO" id="GO:0005886">
    <property type="term" value="C:plasma membrane"/>
    <property type="evidence" value="ECO:0007669"/>
    <property type="project" value="UniProtKB-SubCell"/>
</dbReference>
<sequence length="288" mass="30824">MVWGPLIAWYLFLAGASAGAFLTAAFVEAKYPDSNKMRIAGRIIAPVFVGIGLLMLMIDAEAGLHNPLRFFWLVSNPGSVMTLGVYFICVYMPVALAAAVLEILKKKVPKWLTWIGIVFAFAVAAYTGFLLGVVKAYPLWNNAILPILFVVSALSAGLAATSLVGLVTDRERFEHMWLIKKSHVILSAIEMVVLFTMLVIVSAGSFEGAASVSSLIAGQYAPAFWGGIVILGLVAPFCIEGYPVFIAKRVETSTTSLVVSLIGEAGVLVGGFLLRLLVILAALPVLFL</sequence>
<dbReference type="PANTHER" id="PTHR34856">
    <property type="entry name" value="PROTEIN NRFD"/>
    <property type="match status" value="1"/>
</dbReference>
<accession>A0A369M5S0</accession>
<feature type="transmembrane region" description="Helical" evidence="7">
    <location>
        <begin position="6"/>
        <end position="27"/>
    </location>
</feature>
<keyword evidence="6 7" id="KW-0472">Membrane</keyword>
<feature type="transmembrane region" description="Helical" evidence="7">
    <location>
        <begin position="223"/>
        <end position="245"/>
    </location>
</feature>
<dbReference type="InterPro" id="IPR052049">
    <property type="entry name" value="Electron_transfer_protein"/>
</dbReference>
<feature type="transmembrane region" description="Helical" evidence="7">
    <location>
        <begin position="111"/>
        <end position="131"/>
    </location>
</feature>
<keyword evidence="3" id="KW-1003">Cell membrane</keyword>
<protein>
    <submittedName>
        <fullName evidence="8">Polysulfide reductase</fullName>
    </submittedName>
</protein>
<gene>
    <name evidence="8" type="ORF">C1877_01215</name>
</gene>
<evidence type="ECO:0000256" key="6">
    <source>
        <dbReference type="ARBA" id="ARBA00023136"/>
    </source>
</evidence>
<dbReference type="AlphaFoldDB" id="A0A369M5S0"/>
<keyword evidence="4 7" id="KW-0812">Transmembrane</keyword>
<feature type="transmembrane region" description="Helical" evidence="7">
    <location>
        <begin position="184"/>
        <end position="203"/>
    </location>
</feature>
<reference evidence="8 9" key="1">
    <citation type="journal article" date="2018" name="Elife">
        <title>Discovery and characterization of a prevalent human gut bacterial enzyme sufficient for the inactivation of a family of plant toxins.</title>
        <authorList>
            <person name="Koppel N."/>
            <person name="Bisanz J.E."/>
            <person name="Pandelia M.E."/>
            <person name="Turnbaugh P.J."/>
            <person name="Balskus E.P."/>
        </authorList>
    </citation>
    <scope>NUCLEOTIDE SEQUENCE [LARGE SCALE GENOMIC DNA]</scope>
    <source>
        <strain evidence="8 9">3C</strain>
    </source>
</reference>
<organism evidence="8 9">
    <name type="scientific">Gordonibacter pamelaeae</name>
    <dbReference type="NCBI Taxonomy" id="471189"/>
    <lineage>
        <taxon>Bacteria</taxon>
        <taxon>Bacillati</taxon>
        <taxon>Actinomycetota</taxon>
        <taxon>Coriobacteriia</taxon>
        <taxon>Eggerthellales</taxon>
        <taxon>Eggerthellaceae</taxon>
        <taxon>Gordonibacter</taxon>
    </lineage>
</organism>